<evidence type="ECO:0000313" key="1">
    <source>
        <dbReference type="EMBL" id="MDX8153369.1"/>
    </source>
</evidence>
<comment type="caution">
    <text evidence="1">The sequence shown here is derived from an EMBL/GenBank/DDBJ whole genome shotgun (WGS) entry which is preliminary data.</text>
</comment>
<protein>
    <submittedName>
        <fullName evidence="1">Uncharacterized protein</fullName>
    </submittedName>
</protein>
<organism evidence="1 2">
    <name type="scientific">Patulibacter brassicae</name>
    <dbReference type="NCBI Taxonomy" id="1705717"/>
    <lineage>
        <taxon>Bacteria</taxon>
        <taxon>Bacillati</taxon>
        <taxon>Actinomycetota</taxon>
        <taxon>Thermoleophilia</taxon>
        <taxon>Solirubrobacterales</taxon>
        <taxon>Patulibacteraceae</taxon>
        <taxon>Patulibacter</taxon>
    </lineage>
</organism>
<gene>
    <name evidence="1" type="ORF">SK069_17355</name>
</gene>
<accession>A0ABU4VNE2</accession>
<keyword evidence="2" id="KW-1185">Reference proteome</keyword>
<reference evidence="1 2" key="1">
    <citation type="submission" date="2023-11" db="EMBL/GenBank/DDBJ databases">
        <authorList>
            <person name="Xu M."/>
            <person name="Jiang T."/>
        </authorList>
    </citation>
    <scope>NUCLEOTIDE SEQUENCE [LARGE SCALE GENOMIC DNA]</scope>
    <source>
        <strain evidence="1 2">SD</strain>
    </source>
</reference>
<proteinExistence type="predicted"/>
<dbReference type="RefSeq" id="WP_319955520.1">
    <property type="nucleotide sequence ID" value="NZ_JAXAVX010000013.1"/>
</dbReference>
<sequence length="648" mass="71193">MRRRPFISSKFTVRPSGLLVPREHPWRQSPRAWGSAVSGDGHPKLVVPIETLASAEMSVGVTASLSALDVAPVPLEDVREALRAVPFEPAMRFLSQISAELHHHPTDRTRHRALVAKLFGEGPVADALLRFLDAPAHVLLDRRIVTALQRLLLTDASWDARELTADDRATLLLALLALVDALPDASPPDSDDESTEIEDLEPWLPFVIQLGCAAATDVYVVEGIARAHAMYRVFATDDESRGHPQYCDIAALLERAGDGLSADEQLAVALSIISGTSTLDRDAAPEDRRTLEIQPTYLKDTSMNDRSDGALAAIAADRRWFVDRIGETNDDPRLVAWDHSLFEARPLLRLESGNMLLSGPSALMAWMGRGVYFRALAAAQQTADPSNPGQQMSRRFLNFAGTLGERYVRTLVKRSLAAAERAGAVVVCGDQPYKVRRQLRRAPDVTVASGPDLVLIEVCSGRISLDARTSAAPARVREQVDKLVTKKLIELDRRVAEFLDPKLRFTLDGIDRPAIQRVLPLLVLSGDSLAVESVLLRYVATARPGLFADARVQAPVITDLEGLERALALCEHRGHTLTDLLADFVADTGGRVPLVNWIAQRYRPPAHLRPTFVGEMFDEAIGTAGERLFPGSADRWRARRDSRHRPPA</sequence>
<dbReference type="EMBL" id="JAXAVX010000013">
    <property type="protein sequence ID" value="MDX8153369.1"/>
    <property type="molecule type" value="Genomic_DNA"/>
</dbReference>
<evidence type="ECO:0000313" key="2">
    <source>
        <dbReference type="Proteomes" id="UP001277761"/>
    </source>
</evidence>
<dbReference type="Proteomes" id="UP001277761">
    <property type="component" value="Unassembled WGS sequence"/>
</dbReference>
<name>A0ABU4VNE2_9ACTN</name>